<protein>
    <submittedName>
        <fullName evidence="2">Triple gene block 1 protein</fullName>
    </submittedName>
</protein>
<proteinExistence type="predicted"/>
<dbReference type="Pfam" id="PF01443">
    <property type="entry name" value="Viral_helicase1"/>
    <property type="match status" value="1"/>
</dbReference>
<dbReference type="PROSITE" id="PS51657">
    <property type="entry name" value="PSRV_HELICASE"/>
    <property type="match status" value="1"/>
</dbReference>
<reference evidence="2" key="1">
    <citation type="submission" date="2013-07" db="EMBL/GenBank/DDBJ databases">
        <title>Sequence analysis of the genomic RNA of a German isolate of Apple stem pitting foveavirus.</title>
        <authorList>
            <person name="Liebenberg A."/>
            <person name="Nourinejhad Zarghani S."/>
            <person name="Barth J."/>
            <person name="Jarausch W."/>
            <person name="Wetzel T."/>
        </authorList>
    </citation>
    <scope>NUCLEOTIDE SEQUENCE</scope>
    <source>
        <strain evidence="2">PM8</strain>
    </source>
</reference>
<evidence type="ECO:0000259" key="1">
    <source>
        <dbReference type="PROSITE" id="PS51657"/>
    </source>
</evidence>
<dbReference type="SUPFAM" id="SSF52540">
    <property type="entry name" value="P-loop containing nucleoside triphosphate hydrolases"/>
    <property type="match status" value="1"/>
</dbReference>
<name>A0A067XT14_9VIRU</name>
<organism evidence="2">
    <name type="scientific">Foveavirus mali</name>
    <dbReference type="NCBI Taxonomy" id="35350"/>
    <lineage>
        <taxon>Viruses</taxon>
        <taxon>Riboviria</taxon>
        <taxon>Orthornavirae</taxon>
        <taxon>Kitrinoviricota</taxon>
        <taxon>Alsuviricetes</taxon>
        <taxon>Tymovirales</taxon>
        <taxon>Betaflexiviridae</taxon>
        <taxon>Quinvirinae</taxon>
        <taxon>Foveavirus</taxon>
    </lineage>
</organism>
<dbReference type="InterPro" id="IPR027351">
    <property type="entry name" value="(+)RNA_virus_helicase_core_dom"/>
</dbReference>
<evidence type="ECO:0000313" key="2">
    <source>
        <dbReference type="EMBL" id="AGU09695.1"/>
    </source>
</evidence>
<sequence length="223" mass="25226">METVLSLLNEFGFERTVEPLSDPIVVHAVPGSGKTTLIKQALLRNHNIEAVTFGVPEKANIHGTYIKKARQGQRGRGNYSILDEYLSGEYSTGFNCLFSDPYQNHGDCLRAHFIGRCSHRFGRQTVQVLRELGYNIASSKEDIVEKKNIFQLIEPEGVIICLEQGVEDFLKWHSVEYKLPCQVRGATFDIVTFIHERPLEELVGPDLFVALTRHKNKLVLVSN</sequence>
<dbReference type="GO" id="GO:0005524">
    <property type="term" value="F:ATP binding"/>
    <property type="evidence" value="ECO:0007669"/>
    <property type="project" value="InterPro"/>
</dbReference>
<accession>A0A067XT14</accession>
<feature type="domain" description="(+)RNA virus helicase C-terminal" evidence="1">
    <location>
        <begin position="1"/>
        <end position="223"/>
    </location>
</feature>
<dbReference type="EMBL" id="KF319056">
    <property type="protein sequence ID" value="AGU09695.1"/>
    <property type="molecule type" value="Genomic_RNA"/>
</dbReference>
<dbReference type="InterPro" id="IPR027417">
    <property type="entry name" value="P-loop_NTPase"/>
</dbReference>